<evidence type="ECO:0000259" key="2">
    <source>
        <dbReference type="Pfam" id="PF18154"/>
    </source>
</evidence>
<name>A0A3M2L5R9_9NOCA</name>
<feature type="region of interest" description="Disordered" evidence="1">
    <location>
        <begin position="374"/>
        <end position="394"/>
    </location>
</feature>
<dbReference type="RefSeq" id="WP_122188078.1">
    <property type="nucleotide sequence ID" value="NZ_RFFH01000004.1"/>
</dbReference>
<reference evidence="4 5" key="1">
    <citation type="submission" date="2018-10" db="EMBL/GenBank/DDBJ databases">
        <title>Isolation from cow dung.</title>
        <authorList>
            <person name="Ling L."/>
        </authorList>
    </citation>
    <scope>NUCLEOTIDE SEQUENCE [LARGE SCALE GENOMIC DNA]</scope>
    <source>
        <strain evidence="4 5">NEAU-LL90</strain>
    </source>
</reference>
<dbReference type="InterPro" id="IPR040828">
    <property type="entry name" value="pPIWI_RE_REase"/>
</dbReference>
<gene>
    <name evidence="4" type="ORF">EBN03_12060</name>
</gene>
<proteinExistence type="predicted"/>
<evidence type="ECO:0000259" key="3">
    <source>
        <dbReference type="Pfam" id="PF18156"/>
    </source>
</evidence>
<dbReference type="OrthoDB" id="580959at2"/>
<dbReference type="Pfam" id="PF18156">
    <property type="entry name" value="pPIWI_RE_Y"/>
    <property type="match status" value="1"/>
</dbReference>
<dbReference type="Proteomes" id="UP000279275">
    <property type="component" value="Unassembled WGS sequence"/>
</dbReference>
<protein>
    <recommendedName>
        <fullName evidence="6">Fis family transcriptional regulator</fullName>
    </recommendedName>
</protein>
<dbReference type="AlphaFoldDB" id="A0A3M2L5R9"/>
<comment type="caution">
    <text evidence="4">The sequence shown here is derived from an EMBL/GenBank/DDBJ whole genome shotgun (WGS) entry which is preliminary data.</text>
</comment>
<dbReference type="Pfam" id="PF18154">
    <property type="entry name" value="pPIWI_RE_REase"/>
    <property type="match status" value="1"/>
</dbReference>
<evidence type="ECO:0000256" key="1">
    <source>
        <dbReference type="SAM" id="MobiDB-lite"/>
    </source>
</evidence>
<accession>A0A3M2L5R9</accession>
<evidence type="ECO:0000313" key="5">
    <source>
        <dbReference type="Proteomes" id="UP000279275"/>
    </source>
</evidence>
<dbReference type="InterPro" id="IPR041191">
    <property type="entry name" value="pPIWI_RE_Y"/>
</dbReference>
<feature type="domain" description="pPIWI-RE three-gene island" evidence="3">
    <location>
        <begin position="18"/>
        <end position="160"/>
    </location>
</feature>
<evidence type="ECO:0008006" key="6">
    <source>
        <dbReference type="Google" id="ProtNLM"/>
    </source>
</evidence>
<organism evidence="4 5">
    <name type="scientific">Nocardia stercoris</name>
    <dbReference type="NCBI Taxonomy" id="2483361"/>
    <lineage>
        <taxon>Bacteria</taxon>
        <taxon>Bacillati</taxon>
        <taxon>Actinomycetota</taxon>
        <taxon>Actinomycetes</taxon>
        <taxon>Mycobacteriales</taxon>
        <taxon>Nocardiaceae</taxon>
        <taxon>Nocardia</taxon>
    </lineage>
</organism>
<feature type="domain" description="REase associating with pPIWI RE" evidence="2">
    <location>
        <begin position="257"/>
        <end position="372"/>
    </location>
</feature>
<keyword evidence="5" id="KW-1185">Reference proteome</keyword>
<sequence>MRRPNPGEDWLDHADVPLLRTIATAVVKLADATGLQSFTLPYDADVARAVNGTALACLLQQAQPPTSVPDLLSWCRTRPLEDWPLDLPADAFGPDDYLIDPESGAPSQLCHEWWVQGRDSAAAEYDRRVVRRAMYLCREASSPECYTAFRRLLVTKPVLTSDDQFDLATDLYLEPVRPLLDDIYEPVPAGYLRNGGYLTCFRCHTLLTPVVGGGWWCERDQCRSRGPAPRGRELSVEDVGELVHLVRPLRQFVTGPGRAEVELERQLKDLRLSVEMWPGFDAYDVRITFPDGHVWAIDVKDWAHPGLLGRASRPVRPEPQYDEACWVVPQYRVNARRDYLGIYERNRPPSAGGLRLLSDIQLIDAASARLRGVTGPQARISPTRSDTVDGGRNA</sequence>
<dbReference type="EMBL" id="RFFH01000004">
    <property type="protein sequence ID" value="RMI32694.1"/>
    <property type="molecule type" value="Genomic_DNA"/>
</dbReference>
<evidence type="ECO:0000313" key="4">
    <source>
        <dbReference type="EMBL" id="RMI32694.1"/>
    </source>
</evidence>